<dbReference type="AlphaFoldDB" id="A0A4R8ST72"/>
<dbReference type="STRING" id="404941.GCA_002013645_02483"/>
<gene>
    <name evidence="1" type="ORF">CCUG60884_02499</name>
</gene>
<dbReference type="Proteomes" id="UP000294604">
    <property type="component" value="Unassembled WGS sequence"/>
</dbReference>
<protein>
    <submittedName>
        <fullName evidence="1">Uncharacterized protein</fullName>
    </submittedName>
</protein>
<comment type="caution">
    <text evidence="1">The sequence shown here is derived from an EMBL/GenBank/DDBJ whole genome shotgun (WGS) entry which is preliminary data.</text>
</comment>
<evidence type="ECO:0000313" key="1">
    <source>
        <dbReference type="EMBL" id="TEA03645.1"/>
    </source>
</evidence>
<organism evidence="1 2">
    <name type="scientific">Mycobacteroides salmoniphilum</name>
    <dbReference type="NCBI Taxonomy" id="404941"/>
    <lineage>
        <taxon>Bacteria</taxon>
        <taxon>Bacillati</taxon>
        <taxon>Actinomycetota</taxon>
        <taxon>Actinomycetes</taxon>
        <taxon>Mycobacteriales</taxon>
        <taxon>Mycobacteriaceae</taxon>
        <taxon>Mycobacteroides</taxon>
    </lineage>
</organism>
<evidence type="ECO:0000313" key="2">
    <source>
        <dbReference type="Proteomes" id="UP000294604"/>
    </source>
</evidence>
<sequence>MPVSAVFRSTVLPLGDGPRHHVRYPHRYLVIASGTAVNLDRSRCGDPPHLVVQTISPQLHLMPAEGGRSGTIAGIAARRMSAAHVVILGAVGQFQNKRNSSESIPRMAS</sequence>
<reference evidence="1 2" key="1">
    <citation type="journal article" date="2019" name="Sci. Rep.">
        <title>Extended insight into the Mycobacterium chelonae-abscessus complex through whole genome sequencing of Mycobacterium salmoniphilum outbreak and Mycobacterium salmoniphilum-like strains.</title>
        <authorList>
            <person name="Behra P.R.K."/>
            <person name="Das S."/>
            <person name="Pettersson B.M.F."/>
            <person name="Shirreff L."/>
            <person name="DuCote T."/>
            <person name="Jacobsson K.G."/>
            <person name="Ennis D.G."/>
            <person name="Kirsebom L.A."/>
        </authorList>
    </citation>
    <scope>NUCLEOTIDE SEQUENCE [LARGE SCALE GENOMIC DNA]</scope>
    <source>
        <strain evidence="1 2">CCUG 60884</strain>
    </source>
</reference>
<accession>A0A4R8ST72</accession>
<dbReference type="EMBL" id="PECL01000008">
    <property type="protein sequence ID" value="TEA03645.1"/>
    <property type="molecule type" value="Genomic_DNA"/>
</dbReference>
<proteinExistence type="predicted"/>
<name>A0A4R8ST72_9MYCO</name>